<proteinExistence type="predicted"/>
<dbReference type="HOGENOM" id="CLU_3276827_0_0_10"/>
<evidence type="ECO:0000313" key="2">
    <source>
        <dbReference type="Proteomes" id="UP000006241"/>
    </source>
</evidence>
<gene>
    <name evidence="1" type="ORF">HMPREF0765_4328</name>
</gene>
<sequence>MCVRELLKQEMVGPYFYIQKEKTDYRMYEFNLYFYTRTNKI</sequence>
<dbReference type="Proteomes" id="UP000006241">
    <property type="component" value="Unassembled WGS sequence"/>
</dbReference>
<evidence type="ECO:0000313" key="1">
    <source>
        <dbReference type="EMBL" id="EEI90068.1"/>
    </source>
</evidence>
<name>C2G422_SPHSI</name>
<protein>
    <submittedName>
        <fullName evidence="1">Uncharacterized protein</fullName>
    </submittedName>
</protein>
<reference evidence="1 2" key="1">
    <citation type="submission" date="2009-01" db="EMBL/GenBank/DDBJ databases">
        <authorList>
            <person name="Qin X."/>
            <person name="Bachman B."/>
            <person name="Battles P."/>
            <person name="Bell A."/>
            <person name="Bess C."/>
            <person name="Bickham C."/>
            <person name="Chaboub L."/>
            <person name="Chen D."/>
            <person name="Coyle M."/>
            <person name="Deiros D.R."/>
            <person name="Dinh H."/>
            <person name="Forbes L."/>
            <person name="Fowler G."/>
            <person name="Francisco L."/>
            <person name="Fu Q."/>
            <person name="Gubbala S."/>
            <person name="Hale W."/>
            <person name="Han Y."/>
            <person name="Hemphill L."/>
            <person name="Highlander S.K."/>
            <person name="Hirani K."/>
            <person name="Hogues M."/>
            <person name="Jackson L."/>
            <person name="Jakkamsetti A."/>
            <person name="Javaid M."/>
            <person name="Jiang H."/>
            <person name="Korchina V."/>
            <person name="Kovar C."/>
            <person name="Lara F."/>
            <person name="Lee S."/>
            <person name="Mata R."/>
            <person name="Mathew T."/>
            <person name="Moen C."/>
            <person name="Morales K."/>
            <person name="Munidasa M."/>
            <person name="Nazareth L."/>
            <person name="Ngo R."/>
            <person name="Nguyen L."/>
            <person name="Okwuonu G."/>
            <person name="Ongeri F."/>
            <person name="Patil S."/>
            <person name="Petrosino J."/>
            <person name="Pham C."/>
            <person name="Pham P."/>
            <person name="Pu L.-L."/>
            <person name="Puazo M."/>
            <person name="Raj R."/>
            <person name="Reid J."/>
            <person name="Rouhana J."/>
            <person name="Saada N."/>
            <person name="Shang Y."/>
            <person name="Simmons D."/>
            <person name="Thornton R."/>
            <person name="Warren J."/>
            <person name="Weissenberger G."/>
            <person name="Zhang J."/>
            <person name="Zhang L."/>
            <person name="Zhou C."/>
            <person name="Zhu D."/>
            <person name="Muzny D."/>
            <person name="Worley K."/>
            <person name="Gibbs R."/>
        </authorList>
    </citation>
    <scope>NUCLEOTIDE SEQUENCE [LARGE SCALE GENOMIC DNA]</scope>
    <source>
        <strain evidence="1 2">ATCC 33300</strain>
    </source>
</reference>
<accession>C2G422</accession>
<comment type="caution">
    <text evidence="1">The sequence shown here is derived from an EMBL/GenBank/DDBJ whole genome shotgun (WGS) entry which is preliminary data.</text>
</comment>
<dbReference type="EMBL" id="ACHB01000095">
    <property type="protein sequence ID" value="EEI90068.1"/>
    <property type="molecule type" value="Genomic_DNA"/>
</dbReference>
<organism evidence="1 2">
    <name type="scientific">Sphingobacterium spiritivorum ATCC 33300</name>
    <dbReference type="NCBI Taxonomy" id="525372"/>
    <lineage>
        <taxon>Bacteria</taxon>
        <taxon>Pseudomonadati</taxon>
        <taxon>Bacteroidota</taxon>
        <taxon>Sphingobacteriia</taxon>
        <taxon>Sphingobacteriales</taxon>
        <taxon>Sphingobacteriaceae</taxon>
        <taxon>Sphingobacterium</taxon>
    </lineage>
</organism>
<dbReference type="AlphaFoldDB" id="C2G422"/>